<dbReference type="EMBL" id="CP018866">
    <property type="protein sequence ID" value="AST93149.1"/>
    <property type="molecule type" value="Genomic_DNA"/>
</dbReference>
<dbReference type="PIRSF" id="PIRSF021383">
    <property type="entry name" value="YunB"/>
    <property type="match status" value="1"/>
</dbReference>
<gene>
    <name evidence="1" type="ORF">BC6307_18730</name>
</gene>
<sequence>MAKFRRMRPRRGPLPFRYVFLLSFVFFIFSTVAGLYIVNKGIEPALITYAESQTRRISTMVINNAINKKIVNSLNQESNFSVTHDGDRISFSPEQVLRVQAETVNVIERYLRDIGNGELETLELPSDIEIETNENSPGIVFHIPLGAATNNALLGNLGPKIPVRFLPIGDVSANVKTNVIDMGINNAWIEVSIHIEVHVQVIIPFSTGITTVQQDVPIIMHYEKGKVPNFYQHGGGMMPPVSVPIEEVEEVEDKKE</sequence>
<evidence type="ECO:0000313" key="2">
    <source>
        <dbReference type="Proteomes" id="UP000215224"/>
    </source>
</evidence>
<dbReference type="Pfam" id="PF09560">
    <property type="entry name" value="Spore_YunB"/>
    <property type="match status" value="1"/>
</dbReference>
<dbReference type="InterPro" id="IPR014197">
    <property type="entry name" value="Sporulation_prot_YunB"/>
</dbReference>
<protein>
    <submittedName>
        <fullName evidence="1">Sporulation protein YunB</fullName>
    </submittedName>
</protein>
<dbReference type="NCBIfam" id="TIGR02832">
    <property type="entry name" value="spo_yunB"/>
    <property type="match status" value="1"/>
</dbReference>
<dbReference type="AlphaFoldDB" id="A0A223KUH6"/>
<reference evidence="1 2" key="1">
    <citation type="submission" date="2016-12" db="EMBL/GenBank/DDBJ databases">
        <title>The whole genome sequencing and assembly of Bacillus cohnii DSM 6307T strain.</title>
        <authorList>
            <person name="Lee Y.-J."/>
            <person name="Yi H."/>
            <person name="Bahn Y.-S."/>
            <person name="Kim J.F."/>
            <person name="Lee D.-W."/>
        </authorList>
    </citation>
    <scope>NUCLEOTIDE SEQUENCE [LARGE SCALE GENOMIC DNA]</scope>
    <source>
        <strain evidence="1 2">DSM 6307</strain>
    </source>
</reference>
<name>A0A223KUH6_9BACI</name>
<organism evidence="1 2">
    <name type="scientific">Sutcliffiella cohnii</name>
    <dbReference type="NCBI Taxonomy" id="33932"/>
    <lineage>
        <taxon>Bacteria</taxon>
        <taxon>Bacillati</taxon>
        <taxon>Bacillota</taxon>
        <taxon>Bacilli</taxon>
        <taxon>Bacillales</taxon>
        <taxon>Bacillaceae</taxon>
        <taxon>Sutcliffiella</taxon>
    </lineage>
</organism>
<dbReference type="RefSeq" id="WP_066419591.1">
    <property type="nucleotide sequence ID" value="NZ_CP018866.1"/>
</dbReference>
<accession>A0A223KUH6</accession>
<dbReference type="STRING" id="1314751.GCA_001591425_03736"/>
<evidence type="ECO:0000313" key="1">
    <source>
        <dbReference type="EMBL" id="AST93149.1"/>
    </source>
</evidence>
<proteinExistence type="predicted"/>
<dbReference type="KEGG" id="bcoh:BC6307_18730"/>
<keyword evidence="2" id="KW-1185">Reference proteome</keyword>
<dbReference type="Proteomes" id="UP000215224">
    <property type="component" value="Chromosome"/>
</dbReference>